<evidence type="ECO:0000313" key="2">
    <source>
        <dbReference type="Proteomes" id="UP001446871"/>
    </source>
</evidence>
<name>A0ABR1WJW2_9PEZI</name>
<proteinExistence type="predicted"/>
<gene>
    <name evidence="1" type="ORF">PG996_002569</name>
</gene>
<dbReference type="Proteomes" id="UP001446871">
    <property type="component" value="Unassembled WGS sequence"/>
</dbReference>
<protein>
    <submittedName>
        <fullName evidence="1">Uncharacterized protein</fullName>
    </submittedName>
</protein>
<evidence type="ECO:0000313" key="1">
    <source>
        <dbReference type="EMBL" id="KAK8083788.1"/>
    </source>
</evidence>
<sequence length="101" mass="11081">MAIQGRTGSIAPRAAIQLYKGMKHVPPGTKTFFGSGRLVPFVALRIICRVKWYGKHASLQAVTDEYVLLQIKGGAGGFPTSKHQRGPKEEVRDEIAKYIQG</sequence>
<comment type="caution">
    <text evidence="1">The sequence shown here is derived from an EMBL/GenBank/DDBJ whole genome shotgun (WGS) entry which is preliminary data.</text>
</comment>
<keyword evidence="2" id="KW-1185">Reference proteome</keyword>
<reference evidence="1 2" key="1">
    <citation type="submission" date="2023-01" db="EMBL/GenBank/DDBJ databases">
        <title>Analysis of 21 Apiospora genomes using comparative genomics revels a genus with tremendous synthesis potential of carbohydrate active enzymes and secondary metabolites.</title>
        <authorList>
            <person name="Sorensen T."/>
        </authorList>
    </citation>
    <scope>NUCLEOTIDE SEQUENCE [LARGE SCALE GENOMIC DNA]</scope>
    <source>
        <strain evidence="1 2">CBS 83171</strain>
    </source>
</reference>
<accession>A0ABR1WJW2</accession>
<dbReference type="EMBL" id="JAQQWM010000001">
    <property type="protein sequence ID" value="KAK8083788.1"/>
    <property type="molecule type" value="Genomic_DNA"/>
</dbReference>
<organism evidence="1 2">
    <name type="scientific">Apiospora saccharicola</name>
    <dbReference type="NCBI Taxonomy" id="335842"/>
    <lineage>
        <taxon>Eukaryota</taxon>
        <taxon>Fungi</taxon>
        <taxon>Dikarya</taxon>
        <taxon>Ascomycota</taxon>
        <taxon>Pezizomycotina</taxon>
        <taxon>Sordariomycetes</taxon>
        <taxon>Xylariomycetidae</taxon>
        <taxon>Amphisphaeriales</taxon>
        <taxon>Apiosporaceae</taxon>
        <taxon>Apiospora</taxon>
    </lineage>
</organism>